<dbReference type="SUPFAM" id="SSF49899">
    <property type="entry name" value="Concanavalin A-like lectins/glucanases"/>
    <property type="match status" value="1"/>
</dbReference>
<dbReference type="InterPro" id="IPR013148">
    <property type="entry name" value="Glyco_hydro_32_N"/>
</dbReference>
<comment type="catalytic activity">
    <reaction evidence="8">
        <text>Hydrolysis of terminal non-reducing beta-D-fructofuranoside residues in beta-D-fructofuranosides.</text>
        <dbReference type="EC" id="3.2.1.26"/>
    </reaction>
</comment>
<dbReference type="EMBL" id="JBHTMO010000006">
    <property type="protein sequence ID" value="MFD1392697.1"/>
    <property type="molecule type" value="Genomic_DNA"/>
</dbReference>
<dbReference type="Gene3D" id="2.60.120.560">
    <property type="entry name" value="Exo-inulinase, domain 1"/>
    <property type="match status" value="1"/>
</dbReference>
<comment type="pathway">
    <text evidence="1 9">Glycan biosynthesis; sucrose metabolism.</text>
</comment>
<dbReference type="InterPro" id="IPR051214">
    <property type="entry name" value="GH32_Enzymes"/>
</dbReference>
<comment type="caution">
    <text evidence="12">The sequence shown here is derived from an EMBL/GenBank/DDBJ whole genome shotgun (WGS) entry which is preliminary data.</text>
</comment>
<dbReference type="EC" id="3.2.1.26" evidence="3 8"/>
<accession>A0ABW4B942</accession>
<dbReference type="Gene3D" id="2.115.10.20">
    <property type="entry name" value="Glycosyl hydrolase domain, family 43"/>
    <property type="match status" value="1"/>
</dbReference>
<evidence type="ECO:0000256" key="8">
    <source>
        <dbReference type="RuleBase" id="RU362110"/>
    </source>
</evidence>
<dbReference type="CDD" id="cd18623">
    <property type="entry name" value="GH32_ScrB-like"/>
    <property type="match status" value="1"/>
</dbReference>
<proteinExistence type="inferred from homology"/>
<evidence type="ECO:0000256" key="4">
    <source>
        <dbReference type="ARBA" id="ARBA00019623"/>
    </source>
</evidence>
<dbReference type="InterPro" id="IPR006232">
    <property type="entry name" value="Suc6P_hydrolase"/>
</dbReference>
<dbReference type="SMART" id="SM00640">
    <property type="entry name" value="Glyco_32"/>
    <property type="match status" value="1"/>
</dbReference>
<name>A0ABW4B942_9LACO</name>
<reference evidence="13" key="1">
    <citation type="journal article" date="2019" name="Int. J. Syst. Evol. Microbiol.">
        <title>The Global Catalogue of Microorganisms (GCM) 10K type strain sequencing project: providing services to taxonomists for standard genome sequencing and annotation.</title>
        <authorList>
            <consortium name="The Broad Institute Genomics Platform"/>
            <consortium name="The Broad Institute Genome Sequencing Center for Infectious Disease"/>
            <person name="Wu L."/>
            <person name="Ma J."/>
        </authorList>
    </citation>
    <scope>NUCLEOTIDE SEQUENCE [LARGE SCALE GENOMIC DNA]</scope>
    <source>
        <strain evidence="13">CCM 8911</strain>
    </source>
</reference>
<evidence type="ECO:0000313" key="13">
    <source>
        <dbReference type="Proteomes" id="UP001597249"/>
    </source>
</evidence>
<evidence type="ECO:0000259" key="10">
    <source>
        <dbReference type="Pfam" id="PF00251"/>
    </source>
</evidence>
<gene>
    <name evidence="12" type="ORF">ACFQ3L_03715</name>
</gene>
<comment type="similarity">
    <text evidence="2 8">Belongs to the glycosyl hydrolase 32 family.</text>
</comment>
<dbReference type="InterPro" id="IPR001362">
    <property type="entry name" value="Glyco_hydro_32"/>
</dbReference>
<comment type="subcellular location">
    <subcellularLocation>
        <location evidence="9">Cytoplasm</location>
    </subcellularLocation>
</comment>
<evidence type="ECO:0000313" key="12">
    <source>
        <dbReference type="EMBL" id="MFD1392697.1"/>
    </source>
</evidence>
<feature type="domain" description="Glycosyl hydrolase family 32 C-terminal" evidence="11">
    <location>
        <begin position="366"/>
        <end position="455"/>
    </location>
</feature>
<comment type="function">
    <text evidence="9">Enables the bacterium to metabolize sucrose as a sole carbon source.</text>
</comment>
<dbReference type="InterPro" id="IPR023296">
    <property type="entry name" value="Glyco_hydro_beta-prop_sf"/>
</dbReference>
<dbReference type="InterPro" id="IPR013320">
    <property type="entry name" value="ConA-like_dom_sf"/>
</dbReference>
<evidence type="ECO:0000259" key="11">
    <source>
        <dbReference type="Pfam" id="PF08244"/>
    </source>
</evidence>
<evidence type="ECO:0000256" key="2">
    <source>
        <dbReference type="ARBA" id="ARBA00009902"/>
    </source>
</evidence>
<feature type="domain" description="Glycosyl hydrolase family 32 N-terminal" evidence="10">
    <location>
        <begin position="38"/>
        <end position="341"/>
    </location>
</feature>
<keyword evidence="5 8" id="KW-0378">Hydrolase</keyword>
<sequence length="477" mass="52527">MIKWDQAQRYAPYQSYSPAYLAGLQKQQRQSAWHQGYHIQPTSGLINDPNGFAYFNHQWHLFKQQFPFGPVHGLKSWGHLTSADLNHWSDLGTALTPHAPYTTHGVYSGSALPVKDRLFLMYTGNVRTPAGGRKSTQLGAWMTKNGRITELPAPLIAAPPSGYTAHFRDPQVLKHAGAYFALIGAQRTDRKGQILVYKAPAPTGPWRLIGPLDFGRTTLGYMIECPNLTLVDGKVVLLFCPQGMDQAVCPYPNRYPNTFVIAAGIDWQRAALIAPGPLQLLDGGFDNYAAQVARGPRRESLVVSWMGLPDVTYPSDQEGWQGCYSLVRRLHIQNGRLTQTPLDAPLVGAPFAPLRDKLNLQEKLTISIPATRSGRIRLGNAQEGLTLVVDGTANTLMIDRSQAGVPFAEDAKATRTLHLDPGPHTFTLWLDHSSFELAVDCGQAFASGRIFPRDPTHWRLSCDAALGANISGQRLAF</sequence>
<keyword evidence="6 8" id="KW-0326">Glycosidase</keyword>
<dbReference type="PANTHER" id="PTHR43101:SF1">
    <property type="entry name" value="BETA-FRUCTOSIDASE"/>
    <property type="match status" value="1"/>
</dbReference>
<evidence type="ECO:0000256" key="1">
    <source>
        <dbReference type="ARBA" id="ARBA00004914"/>
    </source>
</evidence>
<keyword evidence="9" id="KW-0963">Cytoplasm</keyword>
<organism evidence="12 13">
    <name type="scientific">Lacticaseibacillus jixianensis</name>
    <dbReference type="NCBI Taxonomy" id="2486012"/>
    <lineage>
        <taxon>Bacteria</taxon>
        <taxon>Bacillati</taxon>
        <taxon>Bacillota</taxon>
        <taxon>Bacilli</taxon>
        <taxon>Lactobacillales</taxon>
        <taxon>Lactobacillaceae</taxon>
        <taxon>Lacticaseibacillus</taxon>
    </lineage>
</organism>
<evidence type="ECO:0000256" key="7">
    <source>
        <dbReference type="ARBA" id="ARBA00033367"/>
    </source>
</evidence>
<keyword evidence="13" id="KW-1185">Reference proteome</keyword>
<dbReference type="PROSITE" id="PS00609">
    <property type="entry name" value="GLYCOSYL_HYDROL_F32"/>
    <property type="match status" value="1"/>
</dbReference>
<dbReference type="PANTHER" id="PTHR43101">
    <property type="entry name" value="BETA-FRUCTOSIDASE"/>
    <property type="match status" value="1"/>
</dbReference>
<dbReference type="GO" id="GO:0004564">
    <property type="term" value="F:beta-fructofuranosidase activity"/>
    <property type="evidence" value="ECO:0007669"/>
    <property type="project" value="UniProtKB-EC"/>
</dbReference>
<dbReference type="InterPro" id="IPR018053">
    <property type="entry name" value="Glyco_hydro_32_AS"/>
</dbReference>
<evidence type="ECO:0000256" key="3">
    <source>
        <dbReference type="ARBA" id="ARBA00012758"/>
    </source>
</evidence>
<evidence type="ECO:0000256" key="5">
    <source>
        <dbReference type="ARBA" id="ARBA00022801"/>
    </source>
</evidence>
<dbReference type="SUPFAM" id="SSF75005">
    <property type="entry name" value="Arabinanase/levansucrase/invertase"/>
    <property type="match status" value="1"/>
</dbReference>
<dbReference type="NCBIfam" id="TIGR01322">
    <property type="entry name" value="scrB_fam"/>
    <property type="match status" value="1"/>
</dbReference>
<keyword evidence="9" id="KW-0119">Carbohydrate metabolism</keyword>
<dbReference type="Proteomes" id="UP001597249">
    <property type="component" value="Unassembled WGS sequence"/>
</dbReference>
<dbReference type="RefSeq" id="WP_164510622.1">
    <property type="nucleotide sequence ID" value="NZ_JBHTMO010000006.1"/>
</dbReference>
<dbReference type="InterPro" id="IPR013189">
    <property type="entry name" value="Glyco_hydro_32_C"/>
</dbReference>
<protein>
    <recommendedName>
        <fullName evidence="4 8">Sucrose-6-phosphate hydrolase</fullName>
        <ecNumber evidence="3 8">3.2.1.26</ecNumber>
    </recommendedName>
    <alternativeName>
        <fullName evidence="7 9">Invertase</fullName>
    </alternativeName>
</protein>
<evidence type="ECO:0000256" key="9">
    <source>
        <dbReference type="RuleBase" id="RU365015"/>
    </source>
</evidence>
<evidence type="ECO:0000256" key="6">
    <source>
        <dbReference type="ARBA" id="ARBA00023295"/>
    </source>
</evidence>
<dbReference type="Pfam" id="PF00251">
    <property type="entry name" value="Glyco_hydro_32N"/>
    <property type="match status" value="1"/>
</dbReference>
<dbReference type="Pfam" id="PF08244">
    <property type="entry name" value="Glyco_hydro_32C"/>
    <property type="match status" value="1"/>
</dbReference>